<feature type="region of interest" description="Disordered" evidence="1">
    <location>
        <begin position="282"/>
        <end position="312"/>
    </location>
</feature>
<protein>
    <submittedName>
        <fullName evidence="2">Uncharacterized protein</fullName>
    </submittedName>
</protein>
<sequence>MSNVLSWISSLAQAATSGNSNAVSPVSPSKASSDNGLVMAGAASSQSFSTPGPSTSATTDGSMNKSRPVATDASSSMHGYSHLYPPAHTSVSNITKTASGNSKSSLDSLEIAPTSSHDQHCPDQSDGSPIDSACTPKLAPPRSPIYGHVEGNEDLYSDWLVLDSQWCDVCSSLSDTSDEDDGTSSIMTLESVHVPPPSDTSSVHNYNKTHRRTHSHRKNTSNSSIHQQHSRPPLGTLLPGGPNSLNNSRTDLRSPSTPKLPQLPTISTSAVMARQLVSNKSVSEVGTERMTRQLNRRAKRMSTTASATATSPTVALSGSLSIGSGSLHPVLAELRENELKAAKSRRMMRREVLRLLNSGLLDPYHFQPNFSNPSHNPTNHTKKLIV</sequence>
<feature type="compositionally biased region" description="Low complexity" evidence="1">
    <location>
        <begin position="302"/>
        <end position="312"/>
    </location>
</feature>
<dbReference type="OrthoDB" id="10630308at2759"/>
<dbReference type="VEuPathDB" id="FungiDB:BDEG_28122"/>
<accession>A0A177WZ35</accession>
<proteinExistence type="predicted"/>
<feature type="compositionally biased region" description="Low complexity" evidence="1">
    <location>
        <begin position="230"/>
        <end position="248"/>
    </location>
</feature>
<feature type="compositionally biased region" description="Basic residues" evidence="1">
    <location>
        <begin position="207"/>
        <end position="219"/>
    </location>
</feature>
<feature type="compositionally biased region" description="Polar residues" evidence="1">
    <location>
        <begin position="89"/>
        <end position="107"/>
    </location>
</feature>
<evidence type="ECO:0000256" key="1">
    <source>
        <dbReference type="SAM" id="MobiDB-lite"/>
    </source>
</evidence>
<feature type="compositionally biased region" description="Polar residues" evidence="1">
    <location>
        <begin position="43"/>
        <end position="65"/>
    </location>
</feature>
<reference evidence="2 3" key="1">
    <citation type="submission" date="2006-10" db="EMBL/GenBank/DDBJ databases">
        <title>The Genome Sequence of Batrachochytrium dendrobatidis JEL423.</title>
        <authorList>
            <consortium name="The Broad Institute Genome Sequencing Platform"/>
            <person name="Birren B."/>
            <person name="Lander E."/>
            <person name="Galagan J."/>
            <person name="Cuomo C."/>
            <person name="Devon K."/>
            <person name="Jaffe D."/>
            <person name="Butler J."/>
            <person name="Alvarez P."/>
            <person name="Gnerre S."/>
            <person name="Grabherr M."/>
            <person name="Kleber M."/>
            <person name="Mauceli E."/>
            <person name="Brockman W."/>
            <person name="Young S."/>
            <person name="LaButti K."/>
            <person name="Sykes S."/>
            <person name="DeCaprio D."/>
            <person name="Crawford M."/>
            <person name="Koehrsen M."/>
            <person name="Engels R."/>
            <person name="Montgomery P."/>
            <person name="Pearson M."/>
            <person name="Howarth C."/>
            <person name="Larson L."/>
            <person name="White J."/>
            <person name="O'Leary S."/>
            <person name="Kodira C."/>
            <person name="Zeng Q."/>
            <person name="Yandava C."/>
            <person name="Alvarado L."/>
            <person name="Longcore J."/>
            <person name="James T."/>
        </authorList>
    </citation>
    <scope>NUCLEOTIDE SEQUENCE [LARGE SCALE GENOMIC DNA]</scope>
    <source>
        <strain evidence="2 3">JEL423</strain>
    </source>
</reference>
<feature type="region of interest" description="Disordered" evidence="1">
    <location>
        <begin position="190"/>
        <end position="263"/>
    </location>
</feature>
<feature type="compositionally biased region" description="Low complexity" evidence="1">
    <location>
        <begin position="17"/>
        <end position="33"/>
    </location>
</feature>
<organism evidence="2 3">
    <name type="scientific">Batrachochytrium dendrobatidis (strain JEL423)</name>
    <dbReference type="NCBI Taxonomy" id="403673"/>
    <lineage>
        <taxon>Eukaryota</taxon>
        <taxon>Fungi</taxon>
        <taxon>Fungi incertae sedis</taxon>
        <taxon>Chytridiomycota</taxon>
        <taxon>Chytridiomycota incertae sedis</taxon>
        <taxon>Chytridiomycetes</taxon>
        <taxon>Rhizophydiales</taxon>
        <taxon>Rhizophydiales incertae sedis</taxon>
        <taxon>Batrachochytrium</taxon>
    </lineage>
</organism>
<name>A0A177WZ35_BATDL</name>
<gene>
    <name evidence="2" type="ORF">BDEG_28122</name>
</gene>
<evidence type="ECO:0000313" key="2">
    <source>
        <dbReference type="EMBL" id="OAJ44944.1"/>
    </source>
</evidence>
<feature type="compositionally biased region" description="Polar residues" evidence="1">
    <location>
        <begin position="253"/>
        <end position="263"/>
    </location>
</feature>
<feature type="region of interest" description="Disordered" evidence="1">
    <location>
        <begin position="17"/>
        <end position="138"/>
    </location>
</feature>
<dbReference type="EMBL" id="DS022314">
    <property type="protein sequence ID" value="OAJ44944.1"/>
    <property type="molecule type" value="Genomic_DNA"/>
</dbReference>
<reference evidence="2 3" key="2">
    <citation type="submission" date="2016-05" db="EMBL/GenBank/DDBJ databases">
        <title>Lineage-specific infection strategies underlie the spectrum of fungal disease in amphibians.</title>
        <authorList>
            <person name="Cuomo C.A."/>
            <person name="Farrer R.A."/>
            <person name="James T."/>
            <person name="Longcore J."/>
            <person name="Birren B."/>
        </authorList>
    </citation>
    <scope>NUCLEOTIDE SEQUENCE [LARGE SCALE GENOMIC DNA]</scope>
    <source>
        <strain evidence="2 3">JEL423</strain>
    </source>
</reference>
<dbReference type="Proteomes" id="UP000077115">
    <property type="component" value="Unassembled WGS sequence"/>
</dbReference>
<evidence type="ECO:0000313" key="3">
    <source>
        <dbReference type="Proteomes" id="UP000077115"/>
    </source>
</evidence>
<dbReference type="AlphaFoldDB" id="A0A177WZ35"/>